<dbReference type="EMBL" id="OCST01000005">
    <property type="protein sequence ID" value="SOE72965.1"/>
    <property type="molecule type" value="Genomic_DNA"/>
</dbReference>
<reference evidence="1 2" key="1">
    <citation type="submission" date="2017-09" db="EMBL/GenBank/DDBJ databases">
        <authorList>
            <person name="Ehlers B."/>
            <person name="Leendertz F.H."/>
        </authorList>
    </citation>
    <scope>NUCLEOTIDE SEQUENCE [LARGE SCALE GENOMIC DNA]</scope>
    <source>
        <strain evidence="1 2">CGMCC 1.05381</strain>
    </source>
</reference>
<evidence type="ECO:0000313" key="1">
    <source>
        <dbReference type="EMBL" id="SOE72965.1"/>
    </source>
</evidence>
<dbReference type="Proteomes" id="UP000219440">
    <property type="component" value="Unassembled WGS sequence"/>
</dbReference>
<sequence length="100" mass="10482">MNVMSKKIDAALKDLKRALKAHAEVVGGSAVSLKKAQRASSKVTATATAYAAAVHAKSGMGNPFDDMAPPGLERATLDSLSAERDSLHKRLTGPIDIPKK</sequence>
<evidence type="ECO:0000313" key="2">
    <source>
        <dbReference type="Proteomes" id="UP000219440"/>
    </source>
</evidence>
<gene>
    <name evidence="1" type="ORF">SAMN06296378_2680</name>
</gene>
<dbReference type="AlphaFoldDB" id="A0A2C9A1L9"/>
<name>A0A2C9A1L9_9MICO</name>
<accession>A0A2C9A1L9</accession>
<protein>
    <submittedName>
        <fullName evidence="1">Uncharacterized protein</fullName>
    </submittedName>
</protein>
<proteinExistence type="predicted"/>
<keyword evidence="2" id="KW-1185">Reference proteome</keyword>
<organism evidence="1 2">
    <name type="scientific">Salinibacterium xinjiangense</name>
    <dbReference type="NCBI Taxonomy" id="386302"/>
    <lineage>
        <taxon>Bacteria</taxon>
        <taxon>Bacillati</taxon>
        <taxon>Actinomycetota</taxon>
        <taxon>Actinomycetes</taxon>
        <taxon>Micrococcales</taxon>
        <taxon>Microbacteriaceae</taxon>
        <taxon>Salinibacterium</taxon>
    </lineage>
</organism>